<protein>
    <recommendedName>
        <fullName evidence="2">SCP domain-containing protein</fullName>
    </recommendedName>
</protein>
<dbReference type="Pfam" id="PF00188">
    <property type="entry name" value="CAP"/>
    <property type="match status" value="1"/>
</dbReference>
<feature type="domain" description="SCP" evidence="2">
    <location>
        <begin position="25"/>
        <end position="163"/>
    </location>
</feature>
<feature type="chain" id="PRO_5002934905" description="SCP domain-containing protein" evidence="1">
    <location>
        <begin position="19"/>
        <end position="233"/>
    </location>
</feature>
<dbReference type="InParanoid" id="C3ZRI3"/>
<gene>
    <name evidence="3" type="ORF">BRAFLDRAFT_89800</name>
</gene>
<dbReference type="PANTHER" id="PTHR10334">
    <property type="entry name" value="CYSTEINE-RICH SECRETORY PROTEIN-RELATED"/>
    <property type="match status" value="1"/>
</dbReference>
<organism>
    <name type="scientific">Branchiostoma floridae</name>
    <name type="common">Florida lancelet</name>
    <name type="synonym">Amphioxus</name>
    <dbReference type="NCBI Taxonomy" id="7739"/>
    <lineage>
        <taxon>Eukaryota</taxon>
        <taxon>Metazoa</taxon>
        <taxon>Chordata</taxon>
        <taxon>Cephalochordata</taxon>
        <taxon>Leptocardii</taxon>
        <taxon>Amphioxiformes</taxon>
        <taxon>Branchiostomatidae</taxon>
        <taxon>Branchiostoma</taxon>
    </lineage>
</organism>
<dbReference type="InterPro" id="IPR014044">
    <property type="entry name" value="CAP_dom"/>
</dbReference>
<reference evidence="3" key="1">
    <citation type="journal article" date="2008" name="Nature">
        <title>The amphioxus genome and the evolution of the chordate karyotype.</title>
        <authorList>
            <consortium name="US DOE Joint Genome Institute (JGI-PGF)"/>
            <person name="Putnam N.H."/>
            <person name="Butts T."/>
            <person name="Ferrier D.E.K."/>
            <person name="Furlong R.F."/>
            <person name="Hellsten U."/>
            <person name="Kawashima T."/>
            <person name="Robinson-Rechavi M."/>
            <person name="Shoguchi E."/>
            <person name="Terry A."/>
            <person name="Yu J.-K."/>
            <person name="Benito-Gutierrez E.L."/>
            <person name="Dubchak I."/>
            <person name="Garcia-Fernandez J."/>
            <person name="Gibson-Brown J.J."/>
            <person name="Grigoriev I.V."/>
            <person name="Horton A.C."/>
            <person name="de Jong P.J."/>
            <person name="Jurka J."/>
            <person name="Kapitonov V.V."/>
            <person name="Kohara Y."/>
            <person name="Kuroki Y."/>
            <person name="Lindquist E."/>
            <person name="Lucas S."/>
            <person name="Osoegawa K."/>
            <person name="Pennacchio L.A."/>
            <person name="Salamov A.A."/>
            <person name="Satou Y."/>
            <person name="Sauka-Spengler T."/>
            <person name="Schmutz J."/>
            <person name="Shin-I T."/>
            <person name="Toyoda A."/>
            <person name="Bronner-Fraser M."/>
            <person name="Fujiyama A."/>
            <person name="Holland L.Z."/>
            <person name="Holland P.W.H."/>
            <person name="Satoh N."/>
            <person name="Rokhsar D.S."/>
        </authorList>
    </citation>
    <scope>NUCLEOTIDE SEQUENCE [LARGE SCALE GENOMIC DNA]</scope>
    <source>
        <strain evidence="3">S238N-H82</strain>
        <tissue evidence="3">Testes</tissue>
    </source>
</reference>
<proteinExistence type="predicted"/>
<dbReference type="SUPFAM" id="SSF55797">
    <property type="entry name" value="PR-1-like"/>
    <property type="match status" value="1"/>
</dbReference>
<dbReference type="FunFam" id="3.40.33.10:FF:000036">
    <property type="entry name" value="Uncharacterized protein"/>
    <property type="match status" value="1"/>
</dbReference>
<dbReference type="eggNOG" id="KOG3017">
    <property type="taxonomic scope" value="Eukaryota"/>
</dbReference>
<name>C3ZRI3_BRAFL</name>
<dbReference type="EMBL" id="GG666666">
    <property type="protein sequence ID" value="EEN44783.1"/>
    <property type="molecule type" value="Genomic_DNA"/>
</dbReference>
<dbReference type="InterPro" id="IPR001283">
    <property type="entry name" value="CRISP-related"/>
</dbReference>
<dbReference type="STRING" id="7739.C3ZRI3"/>
<accession>C3ZRI3</accession>
<evidence type="ECO:0000313" key="3">
    <source>
        <dbReference type="EMBL" id="EEN44783.1"/>
    </source>
</evidence>
<feature type="signal peptide" evidence="1">
    <location>
        <begin position="1"/>
        <end position="18"/>
    </location>
</feature>
<evidence type="ECO:0000259" key="2">
    <source>
        <dbReference type="SMART" id="SM00198"/>
    </source>
</evidence>
<dbReference type="AlphaFoldDB" id="C3ZRI3"/>
<evidence type="ECO:0000256" key="1">
    <source>
        <dbReference type="SAM" id="SignalP"/>
    </source>
</evidence>
<dbReference type="Gene3D" id="3.40.33.10">
    <property type="entry name" value="CAP"/>
    <property type="match status" value="1"/>
</dbReference>
<sequence>MQVLRVAAVLLFLRGSFGATDLTQDQITTILQAHNYYRQAVSPTATDMEYMEWDDSLATIAQGWADGCDFSHNPNRGDTYQGSVGENLYTATGSYTAGKETANWHGEVCDYTFSSNSCKDGAVCGHYTQLGCGVKLCDTFATVDWNNANLVVCIYAPAGNFGGQKPYTSGTACTQCANGNDNCSDKLCGKPSNVTLSAPSITGRECPRNGAARHASMLPLGGVVATLFMLYMP</sequence>
<dbReference type="PRINTS" id="PR00837">
    <property type="entry name" value="V5TPXLIKE"/>
</dbReference>
<dbReference type="SMART" id="SM00198">
    <property type="entry name" value="SCP"/>
    <property type="match status" value="1"/>
</dbReference>
<dbReference type="InterPro" id="IPR035940">
    <property type="entry name" value="CAP_sf"/>
</dbReference>
<keyword evidence="1" id="KW-0732">Signal</keyword>